<feature type="region of interest" description="Disordered" evidence="1">
    <location>
        <begin position="715"/>
        <end position="735"/>
    </location>
</feature>
<accession>A0ABN9PNZ9</accession>
<sequence>MLQPMTVLLPGWRADCRLHPGDPRVDSREGGCWFLETLADYDQVNAPNMAAAEIVAREIQVAEERSRDEVVGDRGDRLDSNLARDADLVRGNLCVMPELTQWIASELAEESAVMKGRRKAREEPALTRPKKKGKEQRLARSSHAIDWASDDTTCLNELVGFNTPASSVRNASQAAALSNMESVHLSVPPPPGDPGFRGGALDALFAGPGLYPEEAPTQRPHVMSKVSWPARGNAPACLSDSPAQADSKWLGLWRGRTLRSPAAADLLRAELCPTGPYADPILKNSLLANGDCISELRQRGMARYRRAAGRGSTVGIFLGVRKSGASRFGIGACTLVASLENGERGRQICGALEMPGAPRDTAPFEGIEDLQKFLEASEAAFEQAPEVVLKGPWVTVLASKVLVDANVLELEGEAVMVAAKHVMRWPRQRAKPDSPAGVLKERRVASAPRLVVARTLAGCFSLPENLAATPGTELPRVGAAALSLQGCRGIGLSHLILELHKMTTVKLPRASRCLVAGHRGPRVAFLLRGKHLVAPKVAAGGQCSSRGLLLHDAMCELLLPCLEALEAQPLDVGSPLDFSTAEPQRQRGKTTRLLHAMAKVSEDHLNPALEKVIVGWLTSGCIVALWLGTPCAAWTRALRRLLRSSSAPFGVDGLTGAELERLRIGSATFLSSIVLINICFAADIPVFLENPRTSVTWWTGRIKYLMRAAALPEAAAETTAEPGPPTTTEAAEPEEQPLASPASLFCFSLVVPWTDEGALLELQQRRGVGIFACDGTAVYSNPGGRHGELDTRLVDIDLHCERGGLWNTMMNTPIFAKLWNTVVQDGQFKAHAWTAKTDPDTVFLPDVLKSILQSPDYPLDRAQENKGQFLNGCFIGLHGPLEVLSRRALEVYGEGNEECGQPVEEDVYIRGCLQFLGVFQQDQFDIPPWSGGWHP</sequence>
<proteinExistence type="predicted"/>
<reference evidence="2" key="1">
    <citation type="submission" date="2023-10" db="EMBL/GenBank/DDBJ databases">
        <authorList>
            <person name="Chen Y."/>
            <person name="Shah S."/>
            <person name="Dougan E. K."/>
            <person name="Thang M."/>
            <person name="Chan C."/>
        </authorList>
    </citation>
    <scope>NUCLEOTIDE SEQUENCE [LARGE SCALE GENOMIC DNA]</scope>
</reference>
<evidence type="ECO:0000313" key="2">
    <source>
        <dbReference type="EMBL" id="CAK0794828.1"/>
    </source>
</evidence>
<evidence type="ECO:0000313" key="3">
    <source>
        <dbReference type="Proteomes" id="UP001189429"/>
    </source>
</evidence>
<dbReference type="EMBL" id="CAUYUJ010001219">
    <property type="protein sequence ID" value="CAK0794828.1"/>
    <property type="molecule type" value="Genomic_DNA"/>
</dbReference>
<comment type="caution">
    <text evidence="2">The sequence shown here is derived from an EMBL/GenBank/DDBJ whole genome shotgun (WGS) entry which is preliminary data.</text>
</comment>
<keyword evidence="3" id="KW-1185">Reference proteome</keyword>
<protein>
    <recommendedName>
        <fullName evidence="4">RNA-directed RNA polymerase</fullName>
    </recommendedName>
</protein>
<name>A0ABN9PNZ9_9DINO</name>
<dbReference type="Proteomes" id="UP001189429">
    <property type="component" value="Unassembled WGS sequence"/>
</dbReference>
<feature type="region of interest" description="Disordered" evidence="1">
    <location>
        <begin position="114"/>
        <end position="143"/>
    </location>
</feature>
<evidence type="ECO:0008006" key="4">
    <source>
        <dbReference type="Google" id="ProtNLM"/>
    </source>
</evidence>
<organism evidence="2 3">
    <name type="scientific">Prorocentrum cordatum</name>
    <dbReference type="NCBI Taxonomy" id="2364126"/>
    <lineage>
        <taxon>Eukaryota</taxon>
        <taxon>Sar</taxon>
        <taxon>Alveolata</taxon>
        <taxon>Dinophyceae</taxon>
        <taxon>Prorocentrales</taxon>
        <taxon>Prorocentraceae</taxon>
        <taxon>Prorocentrum</taxon>
    </lineage>
</organism>
<gene>
    <name evidence="2" type="ORF">PCOR1329_LOCUS4689</name>
</gene>
<evidence type="ECO:0000256" key="1">
    <source>
        <dbReference type="SAM" id="MobiDB-lite"/>
    </source>
</evidence>